<evidence type="ECO:0000256" key="6">
    <source>
        <dbReference type="ARBA" id="ARBA00023277"/>
    </source>
</evidence>
<feature type="binding site" evidence="13">
    <location>
        <position position="23"/>
    </location>
    <ligand>
        <name>Mg(2+)</name>
        <dbReference type="ChEBI" id="CHEBI:18420"/>
    </ligand>
</feature>
<dbReference type="AlphaFoldDB" id="A0A2S9K8G2"/>
<dbReference type="GO" id="GO:0005975">
    <property type="term" value="P:carbohydrate metabolic process"/>
    <property type="evidence" value="ECO:0007669"/>
    <property type="project" value="InterPro"/>
</dbReference>
<evidence type="ECO:0000313" key="14">
    <source>
        <dbReference type="EMBL" id="PRD66759.1"/>
    </source>
</evidence>
<keyword evidence="3 13" id="KW-0479">Metal-binding</keyword>
<protein>
    <recommendedName>
        <fullName evidence="7 9">D,D-heptose 1,7-bisphosphate phosphatase</fullName>
        <ecNumber evidence="9">3.1.3.-</ecNumber>
    </recommendedName>
</protein>
<feature type="binding site" evidence="13">
    <location>
        <position position="104"/>
    </location>
    <ligand>
        <name>Zn(2+)</name>
        <dbReference type="ChEBI" id="CHEBI:29105"/>
    </ligand>
</feature>
<dbReference type="InterPro" id="IPR036412">
    <property type="entry name" value="HAD-like_sf"/>
</dbReference>
<keyword evidence="5 13" id="KW-0862">Zinc</keyword>
<name>A0A2S9K8G2_9BURK</name>
<keyword evidence="15" id="KW-1185">Reference proteome</keyword>
<keyword evidence="4 9" id="KW-0378">Hydrolase</keyword>
<proteinExistence type="inferred from homology"/>
<dbReference type="GO" id="GO:0005737">
    <property type="term" value="C:cytoplasm"/>
    <property type="evidence" value="ECO:0007669"/>
    <property type="project" value="UniProtKB-SubCell"/>
</dbReference>
<feature type="binding site" evidence="11">
    <location>
        <position position="147"/>
    </location>
    <ligand>
        <name>substrate</name>
    </ligand>
</feature>
<feature type="binding site" evidence="13">
    <location>
        <position position="21"/>
    </location>
    <ligand>
        <name>Mg(2+)</name>
        <dbReference type="ChEBI" id="CHEBI:18420"/>
    </ligand>
</feature>
<evidence type="ECO:0000256" key="7">
    <source>
        <dbReference type="ARBA" id="ARBA00031828"/>
    </source>
</evidence>
<feature type="site" description="Stabilizes the phosphoryl group" evidence="12">
    <location>
        <position position="121"/>
    </location>
</feature>
<evidence type="ECO:0000313" key="15">
    <source>
        <dbReference type="Proteomes" id="UP000238589"/>
    </source>
</evidence>
<dbReference type="FunFam" id="3.40.50.1000:FF:000037">
    <property type="entry name" value="D,D-heptose 1,7-bisphosphate phosphatase"/>
    <property type="match status" value="1"/>
</dbReference>
<dbReference type="EC" id="3.1.3.-" evidence="9"/>
<comment type="similarity">
    <text evidence="8 9">Belongs to the gmhB family.</text>
</comment>
<feature type="binding site" evidence="13">
    <location>
        <position position="102"/>
    </location>
    <ligand>
        <name>Zn(2+)</name>
        <dbReference type="ChEBI" id="CHEBI:29105"/>
    </ligand>
</feature>
<evidence type="ECO:0000256" key="12">
    <source>
        <dbReference type="PIRSR" id="PIRSR004682-3"/>
    </source>
</evidence>
<dbReference type="InterPro" id="IPR023214">
    <property type="entry name" value="HAD_sf"/>
</dbReference>
<feature type="binding site" evidence="13">
    <location>
        <position position="146"/>
    </location>
    <ligand>
        <name>Mg(2+)</name>
        <dbReference type="ChEBI" id="CHEBI:18420"/>
    </ligand>
</feature>
<evidence type="ECO:0000256" key="11">
    <source>
        <dbReference type="PIRSR" id="PIRSR004682-2"/>
    </source>
</evidence>
<feature type="binding site" evidence="11">
    <location>
        <begin position="29"/>
        <end position="32"/>
    </location>
    <ligand>
        <name>substrate</name>
    </ligand>
</feature>
<dbReference type="NCBIfam" id="TIGR01662">
    <property type="entry name" value="HAD-SF-IIIA"/>
    <property type="match status" value="1"/>
</dbReference>
<feature type="active site" description="Nucleophile" evidence="10">
    <location>
        <position position="21"/>
    </location>
</feature>
<dbReference type="NCBIfam" id="TIGR01656">
    <property type="entry name" value="Histidinol-ppas"/>
    <property type="match status" value="1"/>
</dbReference>
<evidence type="ECO:0000256" key="3">
    <source>
        <dbReference type="ARBA" id="ARBA00022723"/>
    </source>
</evidence>
<feature type="binding site" evidence="11">
    <location>
        <begin position="21"/>
        <end position="23"/>
    </location>
    <ligand>
        <name>substrate</name>
    </ligand>
</feature>
<dbReference type="Pfam" id="PF00702">
    <property type="entry name" value="Hydrolase"/>
    <property type="match status" value="1"/>
</dbReference>
<feature type="site" description="Stabilizes the phosphoryl group" evidence="12">
    <location>
        <position position="63"/>
    </location>
</feature>
<evidence type="ECO:0000256" key="10">
    <source>
        <dbReference type="PIRSR" id="PIRSR004682-1"/>
    </source>
</evidence>
<dbReference type="NCBIfam" id="TIGR00213">
    <property type="entry name" value="GmhB_yaeD"/>
    <property type="match status" value="1"/>
</dbReference>
<evidence type="ECO:0000256" key="5">
    <source>
        <dbReference type="ARBA" id="ARBA00022833"/>
    </source>
</evidence>
<feature type="active site" description="Proton donor" evidence="10">
    <location>
        <position position="23"/>
    </location>
</feature>
<feature type="binding site" evidence="13">
    <location>
        <position position="147"/>
    </location>
    <ligand>
        <name>Mg(2+)</name>
        <dbReference type="ChEBI" id="CHEBI:18420"/>
    </ligand>
</feature>
<dbReference type="GO" id="GO:0016791">
    <property type="term" value="F:phosphatase activity"/>
    <property type="evidence" value="ECO:0007669"/>
    <property type="project" value="InterPro"/>
</dbReference>
<dbReference type="InterPro" id="IPR006543">
    <property type="entry name" value="Histidinol-phos"/>
</dbReference>
<feature type="site" description="Contributes to substrate recognition" evidence="12">
    <location>
        <position position="120"/>
    </location>
</feature>
<evidence type="ECO:0000256" key="8">
    <source>
        <dbReference type="ARBA" id="ARBA00061616"/>
    </source>
</evidence>
<dbReference type="PIRSF" id="PIRSF004682">
    <property type="entry name" value="GmhB"/>
    <property type="match status" value="1"/>
</dbReference>
<organism evidence="14 15">
    <name type="scientific">Malikia granosa</name>
    <dbReference type="NCBI Taxonomy" id="263067"/>
    <lineage>
        <taxon>Bacteria</taxon>
        <taxon>Pseudomonadati</taxon>
        <taxon>Pseudomonadota</taxon>
        <taxon>Betaproteobacteria</taxon>
        <taxon>Burkholderiales</taxon>
        <taxon>Comamonadaceae</taxon>
        <taxon>Malikia</taxon>
    </lineage>
</organism>
<dbReference type="InterPro" id="IPR006549">
    <property type="entry name" value="HAD-SF_hydro_IIIA"/>
</dbReference>
<comment type="subcellular location">
    <subcellularLocation>
        <location evidence="1 9">Cytoplasm</location>
    </subcellularLocation>
</comment>
<dbReference type="GO" id="GO:0046872">
    <property type="term" value="F:metal ion binding"/>
    <property type="evidence" value="ECO:0007669"/>
    <property type="project" value="UniProtKB-KW"/>
</dbReference>
<evidence type="ECO:0000256" key="13">
    <source>
        <dbReference type="PIRSR" id="PIRSR004682-4"/>
    </source>
</evidence>
<comment type="cofactor">
    <cofactor evidence="13">
        <name>Zn(2+)</name>
        <dbReference type="ChEBI" id="CHEBI:29105"/>
    </cofactor>
</comment>
<dbReference type="InterPro" id="IPR004446">
    <property type="entry name" value="Heptose_bisP_phosphatase"/>
</dbReference>
<gene>
    <name evidence="14" type="ORF">C6P64_02540</name>
</gene>
<feature type="binding site" evidence="11">
    <location>
        <begin position="63"/>
        <end position="66"/>
    </location>
    <ligand>
        <name>substrate</name>
    </ligand>
</feature>
<comment type="cofactor">
    <cofactor evidence="13">
        <name>Mg(2+)</name>
        <dbReference type="ChEBI" id="CHEBI:18420"/>
    </cofactor>
</comment>
<dbReference type="EMBL" id="PVLQ01000010">
    <property type="protein sequence ID" value="PRD66759.1"/>
    <property type="molecule type" value="Genomic_DNA"/>
</dbReference>
<dbReference type="Proteomes" id="UP000238589">
    <property type="component" value="Unassembled WGS sequence"/>
</dbReference>
<dbReference type="Gene3D" id="3.40.50.1000">
    <property type="entry name" value="HAD superfamily/HAD-like"/>
    <property type="match status" value="1"/>
</dbReference>
<dbReference type="CDD" id="cd07503">
    <property type="entry name" value="HAD_HisB-N"/>
    <property type="match status" value="1"/>
</dbReference>
<evidence type="ECO:0000256" key="9">
    <source>
        <dbReference type="PIRNR" id="PIRNR004682"/>
    </source>
</evidence>
<dbReference type="NCBIfam" id="NF006506">
    <property type="entry name" value="PRK08942.1"/>
    <property type="match status" value="1"/>
</dbReference>
<feature type="binding site" evidence="13">
    <location>
        <position position="119"/>
    </location>
    <ligand>
        <name>Zn(2+)</name>
        <dbReference type="ChEBI" id="CHEBI:29105"/>
    </ligand>
</feature>
<evidence type="ECO:0000256" key="2">
    <source>
        <dbReference type="ARBA" id="ARBA00022490"/>
    </source>
</evidence>
<evidence type="ECO:0000256" key="1">
    <source>
        <dbReference type="ARBA" id="ARBA00004496"/>
    </source>
</evidence>
<feature type="binding site" evidence="13">
    <location>
        <position position="117"/>
    </location>
    <ligand>
        <name>Zn(2+)</name>
        <dbReference type="ChEBI" id="CHEBI:29105"/>
    </ligand>
</feature>
<keyword evidence="6 9" id="KW-0119">Carbohydrate metabolism</keyword>
<accession>A0A2S9K8G2</accession>
<sequence>MRAGDGAGASAAAPRKAAFLDRDGVINLDRAYVSRWEDFEFVPGAIDAMRRLKTAGYALVVVTNQSGIARGYYSEAQYQALTDAMQQALAEAGAAVDAVYHCPHHPKGQLAELAIDCDCRKPAPGMILRAARELNLSLADSILVGDKPSDIEAARAAGIGRAYIVQSDNAESGPGLAGADAAHADLQACVAALLPD</sequence>
<dbReference type="SUPFAM" id="SSF56784">
    <property type="entry name" value="HAD-like"/>
    <property type="match status" value="1"/>
</dbReference>
<comment type="caution">
    <text evidence="14">The sequence shown here is derived from an EMBL/GenBank/DDBJ whole genome shotgun (WGS) entry which is preliminary data.</text>
</comment>
<keyword evidence="2 9" id="KW-0963">Cytoplasm</keyword>
<evidence type="ECO:0000256" key="4">
    <source>
        <dbReference type="ARBA" id="ARBA00022801"/>
    </source>
</evidence>
<reference evidence="14 15" key="1">
    <citation type="submission" date="2018-03" db="EMBL/GenBank/DDBJ databases">
        <title>Comparative genomics illustrates the genes involved in a hyperalkaliphilic mechanisms of Serpentinomonas isolated from highly-alkaline calcium-rich serpentinized springs.</title>
        <authorList>
            <person name="Suzuki S."/>
            <person name="Ishii S."/>
            <person name="Walworth N."/>
            <person name="Bird L."/>
            <person name="Kuenen J.G."/>
            <person name="Nealson K.H."/>
        </authorList>
    </citation>
    <scope>NUCLEOTIDE SEQUENCE [LARGE SCALE GENOMIC DNA]</scope>
    <source>
        <strain evidence="14 15">P1</strain>
    </source>
</reference>
<dbReference type="OrthoDB" id="9788272at2"/>
<dbReference type="PANTHER" id="PTHR42891">
    <property type="entry name" value="D-GLYCERO-BETA-D-MANNO-HEPTOSE-1,7-BISPHOSPHATE 7-PHOSPHATASE"/>
    <property type="match status" value="1"/>
</dbReference>
<dbReference type="PANTHER" id="PTHR42891:SF1">
    <property type="entry name" value="D-GLYCERO-BETA-D-MANNO-HEPTOSE-1,7-BISPHOSPHATE 7-PHOSPHATASE"/>
    <property type="match status" value="1"/>
</dbReference>
<keyword evidence="13" id="KW-0460">Magnesium</keyword>
<feature type="binding site" evidence="11">
    <location>
        <begin position="120"/>
        <end position="121"/>
    </location>
    <ligand>
        <name>substrate</name>
    </ligand>
</feature>